<accession>A0A5C5FN03</accession>
<evidence type="ECO:0000256" key="2">
    <source>
        <dbReference type="SAM" id="Phobius"/>
    </source>
</evidence>
<protein>
    <submittedName>
        <fullName evidence="3">Uncharacterized protein</fullName>
    </submittedName>
</protein>
<keyword evidence="2" id="KW-1133">Transmembrane helix</keyword>
<gene>
    <name evidence="3" type="ORF">DMC30DRAFT_406391</name>
</gene>
<dbReference type="Proteomes" id="UP000311382">
    <property type="component" value="Unassembled WGS sequence"/>
</dbReference>
<feature type="non-terminal residue" evidence="3">
    <location>
        <position position="191"/>
    </location>
</feature>
<feature type="region of interest" description="Disordered" evidence="1">
    <location>
        <begin position="1"/>
        <end position="78"/>
    </location>
</feature>
<evidence type="ECO:0000256" key="1">
    <source>
        <dbReference type="SAM" id="MobiDB-lite"/>
    </source>
</evidence>
<keyword evidence="2" id="KW-0472">Membrane</keyword>
<keyword evidence="4" id="KW-1185">Reference proteome</keyword>
<organism evidence="3 4">
    <name type="scientific">Rhodotorula diobovata</name>
    <dbReference type="NCBI Taxonomy" id="5288"/>
    <lineage>
        <taxon>Eukaryota</taxon>
        <taxon>Fungi</taxon>
        <taxon>Dikarya</taxon>
        <taxon>Basidiomycota</taxon>
        <taxon>Pucciniomycotina</taxon>
        <taxon>Microbotryomycetes</taxon>
        <taxon>Sporidiobolales</taxon>
        <taxon>Sporidiobolaceae</taxon>
        <taxon>Rhodotorula</taxon>
    </lineage>
</organism>
<dbReference type="AlphaFoldDB" id="A0A5C5FN03"/>
<evidence type="ECO:0000313" key="3">
    <source>
        <dbReference type="EMBL" id="TNY17241.1"/>
    </source>
</evidence>
<reference evidence="3 4" key="1">
    <citation type="submission" date="2019-03" db="EMBL/GenBank/DDBJ databases">
        <title>Rhodosporidium diobovatum UCD-FST 08-225 genome sequencing, assembly, and annotation.</title>
        <authorList>
            <person name="Fakankun I.U."/>
            <person name="Fristensky B."/>
            <person name="Levin D.B."/>
        </authorList>
    </citation>
    <scope>NUCLEOTIDE SEQUENCE [LARGE SCALE GENOMIC DNA]</scope>
    <source>
        <strain evidence="3 4">UCD-FST 08-225</strain>
    </source>
</reference>
<keyword evidence="2" id="KW-0812">Transmembrane</keyword>
<feature type="transmembrane region" description="Helical" evidence="2">
    <location>
        <begin position="145"/>
        <end position="168"/>
    </location>
</feature>
<proteinExistence type="predicted"/>
<dbReference type="EMBL" id="SOZI01000225">
    <property type="protein sequence ID" value="TNY17241.1"/>
    <property type="molecule type" value="Genomic_DNA"/>
</dbReference>
<name>A0A5C5FN03_9BASI</name>
<sequence>MSTTPVEPQLAPAFTTSPAPHRRRPSAPPSPPGTPTDGCFPDSAGRTTPPPKHAQSVYPLTPPATPERATAGAAEEAKARLAALERDAAPPLCAAPPLDAHRRPPSKAYAHHRRTSTATILRMAMAGASRTQAPSGGMILTPSKLVTLFLIVLSATYLASFLPIPAALRIARPHPPHFQKPNSFVPPAMPA</sequence>
<dbReference type="OrthoDB" id="2527532at2759"/>
<evidence type="ECO:0000313" key="4">
    <source>
        <dbReference type="Proteomes" id="UP000311382"/>
    </source>
</evidence>
<comment type="caution">
    <text evidence="3">The sequence shown here is derived from an EMBL/GenBank/DDBJ whole genome shotgun (WGS) entry which is preliminary data.</text>
</comment>